<dbReference type="PANTHER" id="PTHR33408">
    <property type="entry name" value="TRANSPOSASE"/>
    <property type="match status" value="1"/>
</dbReference>
<evidence type="ECO:0000259" key="2">
    <source>
        <dbReference type="Pfam" id="PF01609"/>
    </source>
</evidence>
<dbReference type="EMBL" id="CP013421">
    <property type="protein sequence ID" value="AOJ77293.1"/>
    <property type="molecule type" value="Genomic_DNA"/>
</dbReference>
<dbReference type="InterPro" id="IPR008490">
    <property type="entry name" value="Transposase_InsH_N"/>
</dbReference>
<dbReference type="InterPro" id="IPR047629">
    <property type="entry name" value="IS1182_transpos"/>
</dbReference>
<dbReference type="AlphaFoldDB" id="A0A1B4LJH4"/>
<dbReference type="InterPro" id="IPR002559">
    <property type="entry name" value="Transposase_11"/>
</dbReference>
<dbReference type="Proteomes" id="UP000243680">
    <property type="component" value="Chromosome 3"/>
</dbReference>
<protein>
    <submittedName>
        <fullName evidence="5">Transposase</fullName>
    </submittedName>
</protein>
<dbReference type="EMBL" id="CP013421">
    <property type="protein sequence ID" value="AOJ77339.1"/>
    <property type="molecule type" value="Genomic_DNA"/>
</dbReference>
<sequence>MGRFVEGADRNQAVLLPECLDDFIAEDNPVRIIDAFVEELELVSLGFEGATPAATGRPSYHPTVLLKIYIYGYLNRVQSSRRLERECQRNVELMWLTGRLAPDFKTIAEFRRSNGEGIRNVCRRFVMLCRDLKLFTQAVVAIDSSKFKAVNSRDRNFTPNKIEKRLEQIEQSIQRYLDALETADRTQPVEVEAKTERLQEKIDMLREQMRDLNRAAEILKGLPEKQVSLTDPDSRSMISQAKGTGVVGYNVQVAVDTRHHLIVTHEVTNVGSDRAQLSPMAKAARDAMGKKKMKALADRGYFSAPEIKACDDAGIAALVPKSQTSSAKADGRFDRADFVYIVEDDQYQCPAGQRAIYRYSSVEGGNLMTLRTYWSSACPRCPIKSQCTPADYRRIRRWEHEAVLEAMQQRLDHQLNAMTIRRRTVEHVFGTLKHWMGATHFQTRGLGCVAAEMSLHVLAYNLKRVIRILGFSKAMQAMRLAGV</sequence>
<dbReference type="RefSeq" id="WP_059464014.1">
    <property type="nucleotide sequence ID" value="NZ_CP013421.1"/>
</dbReference>
<proteinExistence type="predicted"/>
<reference evidence="5 6" key="1">
    <citation type="submission" date="2015-12" db="EMBL/GenBank/DDBJ databases">
        <title>Diversity of Burkholderia near neighbor genomes.</title>
        <authorList>
            <person name="Sahl J."/>
            <person name="Wagner D."/>
            <person name="Keim P."/>
        </authorList>
    </citation>
    <scope>NUCLEOTIDE SEQUENCE [LARGE SCALE GENOMIC DNA]</scope>
    <source>
        <strain evidence="5 6">MSMB0783</strain>
    </source>
</reference>
<feature type="domain" description="Transposase InsH N-terminal" evidence="3">
    <location>
        <begin position="19"/>
        <end position="112"/>
    </location>
</feature>
<keyword evidence="1" id="KW-0175">Coiled coil</keyword>
<dbReference type="Pfam" id="PF01609">
    <property type="entry name" value="DDE_Tnp_1"/>
    <property type="match status" value="1"/>
</dbReference>
<dbReference type="Pfam" id="PF05598">
    <property type="entry name" value="DUF772"/>
    <property type="match status" value="1"/>
</dbReference>
<evidence type="ECO:0000313" key="6">
    <source>
        <dbReference type="Proteomes" id="UP000243680"/>
    </source>
</evidence>
<gene>
    <name evidence="4" type="ORF">WJ35_15110</name>
    <name evidence="5" type="ORF">WJ35_17155</name>
</gene>
<feature type="coiled-coil region" evidence="1">
    <location>
        <begin position="166"/>
        <end position="222"/>
    </location>
</feature>
<organism evidence="5 6">
    <name type="scientific">Burkholderia ubonensis</name>
    <dbReference type="NCBI Taxonomy" id="101571"/>
    <lineage>
        <taxon>Bacteria</taxon>
        <taxon>Pseudomonadati</taxon>
        <taxon>Pseudomonadota</taxon>
        <taxon>Betaproteobacteria</taxon>
        <taxon>Burkholderiales</taxon>
        <taxon>Burkholderiaceae</taxon>
        <taxon>Burkholderia</taxon>
        <taxon>Burkholderia cepacia complex</taxon>
    </lineage>
</organism>
<dbReference type="PANTHER" id="PTHR33408:SF2">
    <property type="entry name" value="TRANSPOSASE DDE DOMAIN-CONTAINING PROTEIN"/>
    <property type="match status" value="1"/>
</dbReference>
<evidence type="ECO:0000259" key="3">
    <source>
        <dbReference type="Pfam" id="PF05598"/>
    </source>
</evidence>
<dbReference type="NCBIfam" id="NF033551">
    <property type="entry name" value="transpos_IS1182"/>
    <property type="match status" value="1"/>
</dbReference>
<accession>A0A1B4LJH4</accession>
<evidence type="ECO:0000256" key="1">
    <source>
        <dbReference type="SAM" id="Coils"/>
    </source>
</evidence>
<name>A0A1B4LJH4_9BURK</name>
<feature type="domain" description="Transposase IS4-like" evidence="2">
    <location>
        <begin position="240"/>
        <end position="462"/>
    </location>
</feature>
<evidence type="ECO:0000313" key="4">
    <source>
        <dbReference type="EMBL" id="AOJ77293.1"/>
    </source>
</evidence>
<evidence type="ECO:0000313" key="5">
    <source>
        <dbReference type="EMBL" id="AOJ77339.1"/>
    </source>
</evidence>